<evidence type="ECO:0000313" key="3">
    <source>
        <dbReference type="EMBL" id="ANN76037.1"/>
    </source>
</evidence>
<organism evidence="3 4">
    <name type="scientific">Bordetella flabilis</name>
    <dbReference type="NCBI Taxonomy" id="463014"/>
    <lineage>
        <taxon>Bacteria</taxon>
        <taxon>Pseudomonadati</taxon>
        <taxon>Pseudomonadota</taxon>
        <taxon>Betaproteobacteria</taxon>
        <taxon>Burkholderiales</taxon>
        <taxon>Alcaligenaceae</taxon>
        <taxon>Bordetella</taxon>
    </lineage>
</organism>
<comment type="subcellular location">
    <subcellularLocation>
        <location evidence="1">Cell outer membrane</location>
    </subcellularLocation>
</comment>
<evidence type="ECO:0000256" key="1">
    <source>
        <dbReference type="ARBA" id="ARBA00004442"/>
    </source>
</evidence>
<dbReference type="Proteomes" id="UP000091926">
    <property type="component" value="Chromosome"/>
</dbReference>
<dbReference type="EMBL" id="CP016172">
    <property type="protein sequence ID" value="ANN76037.1"/>
    <property type="molecule type" value="Genomic_DNA"/>
</dbReference>
<dbReference type="SUPFAM" id="SSF56925">
    <property type="entry name" value="OMPA-like"/>
    <property type="match status" value="1"/>
</dbReference>
<dbReference type="AlphaFoldDB" id="A0A193G7S5"/>
<dbReference type="RefSeq" id="WP_066653339.1">
    <property type="nucleotide sequence ID" value="NZ_CBCSCL010000025.1"/>
</dbReference>
<protein>
    <recommendedName>
        <fullName evidence="5">Outer membrane protein beta-barrel domain-containing protein</fullName>
    </recommendedName>
</protein>
<keyword evidence="2" id="KW-0732">Signal</keyword>
<dbReference type="GO" id="GO:0009279">
    <property type="term" value="C:cell outer membrane"/>
    <property type="evidence" value="ECO:0007669"/>
    <property type="project" value="UniProtKB-SubCell"/>
</dbReference>
<evidence type="ECO:0000256" key="2">
    <source>
        <dbReference type="SAM" id="SignalP"/>
    </source>
</evidence>
<dbReference type="OrthoDB" id="6555107at2"/>
<feature type="signal peptide" evidence="2">
    <location>
        <begin position="1"/>
        <end position="27"/>
    </location>
</feature>
<name>A0A193G7S5_9BORD</name>
<proteinExistence type="predicted"/>
<feature type="chain" id="PRO_5008258626" description="Outer membrane protein beta-barrel domain-containing protein" evidence="2">
    <location>
        <begin position="28"/>
        <end position="259"/>
    </location>
</feature>
<dbReference type="InterPro" id="IPR011250">
    <property type="entry name" value="OMP/PagP_B-barrel"/>
</dbReference>
<evidence type="ECO:0000313" key="4">
    <source>
        <dbReference type="Proteomes" id="UP000091926"/>
    </source>
</evidence>
<dbReference type="KEGG" id="bfz:BAU07_01875"/>
<keyword evidence="4" id="KW-1185">Reference proteome</keyword>
<accession>A0A193G7S5</accession>
<evidence type="ECO:0008006" key="5">
    <source>
        <dbReference type="Google" id="ProtNLM"/>
    </source>
</evidence>
<sequence length="259" mass="28445">MKRSLSGRCARPSLAVLAFAASTSALAQASPSADTWQFEVTPYFWAAGMSGWGRIGARTPTVKFDTSFSDVWRNLDVGAMGTIEARKGRWGVLFDAMYVKLGQDSEPLAGGELGTAKLKVSQTILQLAGAYRVVDDRVMPIDVLGGARYTYLDGELSFSRSPRLPNGIDRSNNVSWVDGFLGVRARYYLTDKWSVLGYADAGTGGTKYSWQLIAGTNYDFTKSVVGKFGYRIISMKYESNNFLYQVKTEGLYLGVGMKF</sequence>
<reference evidence="3 4" key="1">
    <citation type="submission" date="2016-06" db="EMBL/GenBank/DDBJ databases">
        <title>Complete genome sequences of Bordetella bronchialis and Bordetella flabilis.</title>
        <authorList>
            <person name="LiPuma J.J."/>
            <person name="Spilker T."/>
        </authorList>
    </citation>
    <scope>NUCLEOTIDE SEQUENCE [LARGE SCALE GENOMIC DNA]</scope>
    <source>
        <strain evidence="3 4">AU10664</strain>
    </source>
</reference>
<dbReference type="STRING" id="463014.BAU07_01875"/>
<gene>
    <name evidence="3" type="ORF">BAU07_01875</name>
</gene>